<keyword evidence="2" id="KW-1185">Reference proteome</keyword>
<evidence type="ECO:0000313" key="3">
    <source>
        <dbReference type="WBParaSite" id="PSU_v2.g15166.t1"/>
    </source>
</evidence>
<sequence length="162" mass="18102">MVEKDTVKPRPSLKHIKKEIDQRFSSGSSIPHQSSPTSDDDNQREATPDATTDETPLKGTSYSLENITKGEAPKNSRNSKEIFEIALAAQRNLHAASARLFRTVHYDEQSRIRQNKLAEELLSSLKSKLVHEEAEAKAKAELATLRLQQEHSKVNKSATNTP</sequence>
<evidence type="ECO:0000313" key="2">
    <source>
        <dbReference type="Proteomes" id="UP000887577"/>
    </source>
</evidence>
<accession>A0A914Y6U2</accession>
<dbReference type="AlphaFoldDB" id="A0A914Y6U2"/>
<feature type="compositionally biased region" description="Polar residues" evidence="1">
    <location>
        <begin position="49"/>
        <end position="66"/>
    </location>
</feature>
<proteinExistence type="predicted"/>
<name>A0A914Y6U2_9BILA</name>
<evidence type="ECO:0000256" key="1">
    <source>
        <dbReference type="SAM" id="MobiDB-lite"/>
    </source>
</evidence>
<dbReference type="WBParaSite" id="PSU_v2.g15166.t1">
    <property type="protein sequence ID" value="PSU_v2.g15166.t1"/>
    <property type="gene ID" value="PSU_v2.g15166"/>
</dbReference>
<organism evidence="2 3">
    <name type="scientific">Panagrolaimus superbus</name>
    <dbReference type="NCBI Taxonomy" id="310955"/>
    <lineage>
        <taxon>Eukaryota</taxon>
        <taxon>Metazoa</taxon>
        <taxon>Ecdysozoa</taxon>
        <taxon>Nematoda</taxon>
        <taxon>Chromadorea</taxon>
        <taxon>Rhabditida</taxon>
        <taxon>Tylenchina</taxon>
        <taxon>Panagrolaimomorpha</taxon>
        <taxon>Panagrolaimoidea</taxon>
        <taxon>Panagrolaimidae</taxon>
        <taxon>Panagrolaimus</taxon>
    </lineage>
</organism>
<reference evidence="3" key="1">
    <citation type="submission" date="2022-11" db="UniProtKB">
        <authorList>
            <consortium name="WormBaseParasite"/>
        </authorList>
    </citation>
    <scope>IDENTIFICATION</scope>
</reference>
<protein>
    <submittedName>
        <fullName evidence="3">Uncharacterized protein</fullName>
    </submittedName>
</protein>
<feature type="compositionally biased region" description="Low complexity" evidence="1">
    <location>
        <begin position="25"/>
        <end position="37"/>
    </location>
</feature>
<feature type="region of interest" description="Disordered" evidence="1">
    <location>
        <begin position="1"/>
        <end position="78"/>
    </location>
</feature>
<dbReference type="Proteomes" id="UP000887577">
    <property type="component" value="Unplaced"/>
</dbReference>